<dbReference type="Proteomes" id="UP000092377">
    <property type="component" value="Unassembled WGS sequence"/>
</dbReference>
<dbReference type="AlphaFoldDB" id="A0A1B8H2C3"/>
<reference evidence="2" key="1">
    <citation type="submission" date="2016-06" db="EMBL/GenBank/DDBJ databases">
        <authorList>
            <person name="Butler K."/>
        </authorList>
    </citation>
    <scope>NUCLEOTIDE SEQUENCE [LARGE SCALE GENOMIC DNA]</scope>
    <source>
        <strain evidence="2">GCSL-Mp20</strain>
    </source>
</reference>
<dbReference type="OrthoDB" id="2081179at2"/>
<evidence type="ECO:0008006" key="3">
    <source>
        <dbReference type="Google" id="ProtNLM"/>
    </source>
</evidence>
<evidence type="ECO:0000313" key="2">
    <source>
        <dbReference type="Proteomes" id="UP000092377"/>
    </source>
</evidence>
<comment type="caution">
    <text evidence="1">The sequence shown here is derived from an EMBL/GenBank/DDBJ whole genome shotgun (WGS) entry which is preliminary data.</text>
</comment>
<protein>
    <recommendedName>
        <fullName evidence="3">HNH endonuclease</fullName>
    </recommendedName>
</protein>
<proteinExistence type="predicted"/>
<name>A0A1B8H2C3_9GAMM</name>
<dbReference type="RefSeq" id="WP_067405955.1">
    <property type="nucleotide sequence ID" value="NZ_LZEY01000059.1"/>
</dbReference>
<keyword evidence="2" id="KW-1185">Reference proteome</keyword>
<gene>
    <name evidence="1" type="ORF">AYY18_11200</name>
</gene>
<dbReference type="EMBL" id="LZEY01000059">
    <property type="protein sequence ID" value="OBU03213.1"/>
    <property type="molecule type" value="Genomic_DNA"/>
</dbReference>
<accession>A0A1B8H2C3</accession>
<sequence length="227" mass="26526">MTKQVKKCYMCEEDGVTSEHVPPKCIFPEIKDSLDGKNLKLQLITVPSCHEHNTAKSNNDVYFQFVITVSILSNQYADHQLKTKLKRAIERSPHLYNSFVENNIVTRIEEINGLDFNTIAFQVDTDRLLNSIEHISYGLYYLEFNETYTGEMDIGIEGILNFDHLDLMERTQKLIDNFECLLAEQPWKGQNPDIFLYKIEKNNIADENKTYLLLKFYENLRVSILMK</sequence>
<organism evidence="1 2">
    <name type="scientific">Morganella psychrotolerans</name>
    <dbReference type="NCBI Taxonomy" id="368603"/>
    <lineage>
        <taxon>Bacteria</taxon>
        <taxon>Pseudomonadati</taxon>
        <taxon>Pseudomonadota</taxon>
        <taxon>Gammaproteobacteria</taxon>
        <taxon>Enterobacterales</taxon>
        <taxon>Morganellaceae</taxon>
        <taxon>Morganella</taxon>
    </lineage>
</organism>
<evidence type="ECO:0000313" key="1">
    <source>
        <dbReference type="EMBL" id="OBU03213.1"/>
    </source>
</evidence>